<dbReference type="GO" id="GO:0019028">
    <property type="term" value="C:viral capsid"/>
    <property type="evidence" value="ECO:0007669"/>
    <property type="project" value="UniProtKB-KW"/>
</dbReference>
<accession>Q77NK0</accession>
<evidence type="ECO:0000256" key="1">
    <source>
        <dbReference type="ARBA" id="ARBA00022561"/>
    </source>
</evidence>
<dbReference type="EMBL" id="AF210726">
    <property type="protein sequence ID" value="AAF60010.1"/>
    <property type="molecule type" value="Genomic_DNA"/>
</dbReference>
<dbReference type="InterPro" id="IPR007640">
    <property type="entry name" value="UL17-like"/>
</dbReference>
<keyword evidence="6" id="KW-0231">Viral genome packaging</keyword>
<protein>
    <submittedName>
        <fullName evidence="7">ORF32</fullName>
    </submittedName>
</protein>
<keyword evidence="1" id="KW-0167">Capsid protein</keyword>
<evidence type="ECO:0000256" key="3">
    <source>
        <dbReference type="ARBA" id="ARBA00022612"/>
    </source>
</evidence>
<keyword evidence="3" id="KW-1188">Viral release from host cell</keyword>
<dbReference type="GO" id="GO:0051276">
    <property type="term" value="P:chromosome organization"/>
    <property type="evidence" value="ECO:0007669"/>
    <property type="project" value="InterPro"/>
</dbReference>
<evidence type="ECO:0000256" key="6">
    <source>
        <dbReference type="ARBA" id="ARBA00023219"/>
    </source>
</evidence>
<organism evidence="7 8">
    <name type="scientific">Rhesus monkey rhadinovirus H26-95</name>
    <dbReference type="NCBI Taxonomy" id="69256"/>
    <lineage>
        <taxon>Viruses</taxon>
        <taxon>Duplodnaviria</taxon>
        <taxon>Heunggongvirae</taxon>
        <taxon>Peploviricota</taxon>
        <taxon>Herviviricetes</taxon>
        <taxon>Herpesvirales</taxon>
        <taxon>Orthoherpesviridae</taxon>
        <taxon>Gammaherpesvirinae</taxon>
        <taxon>Rhadinovirus</taxon>
        <taxon>Rhadinovirus macacinegamma5</taxon>
        <taxon>Macacine gammaherpesvirus 5</taxon>
    </lineage>
</organism>
<evidence type="ECO:0000256" key="2">
    <source>
        <dbReference type="ARBA" id="ARBA00022562"/>
    </source>
</evidence>
<reference evidence="7 8" key="1">
    <citation type="journal article" date="2000" name="J. Virol.">
        <title>The primary sequence of rhesus monkey rhadinovirus isolate 26-95: sequence similarities to Kaposi's sarcoma-associated herpesvirus and rhesus monkey rhadinovirus isolate 17577.</title>
        <authorList>
            <person name="Alexander L."/>
            <person name="Denekamp L."/>
            <person name="Knapp A."/>
            <person name="Auerbach M.R."/>
            <person name="Damania B."/>
            <person name="Desrosiers R.C."/>
        </authorList>
    </citation>
    <scope>NUCLEOTIDE SEQUENCE [LARGE SCALE GENOMIC DNA]</scope>
    <source>
        <strain evidence="7">Macaca mulatta rhadinovirus isolate 26-95</strain>
    </source>
</reference>
<name>Q77NK0_9GAMA</name>
<proteinExistence type="predicted"/>
<evidence type="ECO:0000256" key="5">
    <source>
        <dbReference type="ARBA" id="ARBA00022921"/>
    </source>
</evidence>
<sequence length="464" mass="51993">MDAHGLNRRSVAGQCDGLFHVILPRGFILANNITCGERQRFFAHTWFAASGRTSKTLYVWGRVFQNTDPGRGDGPSGPWSGLAISLPLFTTNGKFHPFDVVILKADTPDSGSSWTVKFLYMSLIAAYRNAMRGLKDKVSQCTDAAVDGEVHPLTVLKEALVSPDTATRPVSACNPLQMLTGLLQSRVRDDYVTHHRALERPGNVRGQVIAPTRTEMPNGSPSRVRLGFRPPKQANYPKTWAQARHVFSSRAYYVCVYDNEELDTKWQRQDPRPLPLDWSDPVAYLLEGDLFLGAKQNAFVDSIEKTCRCQNYTIKQFFPVLINRDNETVDLIKEHFIEACFVIRNQVSERSAWVKAALFRNDSNTYWKDVLGLWEHGPHKLGTAIKLPTSEPCNADVNWSWLLCDEDITRSISGQSTVCLVVSPTLTAWLVLPGGFVIKGRYDLSSEDLMFVASRYGHPASSHS</sequence>
<evidence type="ECO:0000313" key="8">
    <source>
        <dbReference type="Proteomes" id="UP000162467"/>
    </source>
</evidence>
<keyword evidence="4" id="KW-0946">Virion</keyword>
<gene>
    <name evidence="7" type="primary">ORF32</name>
</gene>
<evidence type="ECO:0000256" key="4">
    <source>
        <dbReference type="ARBA" id="ARBA00022844"/>
    </source>
</evidence>
<keyword evidence="5" id="KW-0426">Late protein</keyword>
<dbReference type="Pfam" id="PF04559">
    <property type="entry name" value="Herpes_UL17"/>
    <property type="match status" value="1"/>
</dbReference>
<dbReference type="Proteomes" id="UP000162467">
    <property type="component" value="Genome"/>
</dbReference>
<keyword evidence="2" id="KW-1048">Host nucleus</keyword>
<evidence type="ECO:0000313" key="7">
    <source>
        <dbReference type="EMBL" id="AAF60010.1"/>
    </source>
</evidence>